<dbReference type="AlphaFoldDB" id="A0A4Q1U849"/>
<sequence length="252" mass="29703">MRNAMIYVHHEPLAHLFLTYGISASDLLNSQQKIPNHLLLLPPVNEQEQIDPHTWFNIINGQDQVREFLCSKEGQTRCWLDYARPRFLQELTPNEIAELLYLGHAKTHLSSPFYYKLQNELVYLPLRNGMVNIYLRHEALFEAFLAAAINKYLRRIANEQPFWLRLRQQHFSPLSDQAYTQLFPLLEDGVLFDFRNVRFSREQIRIPLLEPSNRLIEDGEFSETAVRKLGKLVLMRQKNQWQMVPAETAKKS</sequence>
<evidence type="ECO:0000313" key="1">
    <source>
        <dbReference type="EMBL" id="RXT27822.1"/>
    </source>
</evidence>
<gene>
    <name evidence="1" type="ORF">BVJ53_03385</name>
    <name evidence="2" type="ORF">OFW50_11795</name>
</gene>
<proteinExistence type="predicted"/>
<reference evidence="1 3" key="1">
    <citation type="submission" date="2017-01" db="EMBL/GenBank/DDBJ databases">
        <title>Lactobacillus chiayiensis sp. nov., a lactic acid bacterium isolated from compost.</title>
        <authorList>
            <person name="Huang C.-H."/>
        </authorList>
    </citation>
    <scope>NUCLEOTIDE SEQUENCE [LARGE SCALE GENOMIC DNA]</scope>
    <source>
        <strain evidence="1">Chh01</strain>
        <strain evidence="3">chh01</strain>
    </source>
</reference>
<evidence type="ECO:0000313" key="2">
    <source>
        <dbReference type="EMBL" id="UYN56134.1"/>
    </source>
</evidence>
<accession>A0A4Q1U849</accession>
<dbReference type="RefSeq" id="WP_129301160.1">
    <property type="nucleotide sequence ID" value="NZ_CP074378.1"/>
</dbReference>
<dbReference type="Proteomes" id="UP000290475">
    <property type="component" value="Unassembled WGS sequence"/>
</dbReference>
<evidence type="ECO:0000313" key="3">
    <source>
        <dbReference type="Proteomes" id="UP000290475"/>
    </source>
</evidence>
<evidence type="ECO:0000313" key="4">
    <source>
        <dbReference type="Proteomes" id="UP001164790"/>
    </source>
</evidence>
<keyword evidence="4" id="KW-1185">Reference proteome</keyword>
<reference evidence="2" key="2">
    <citation type="submission" date="2022-10" db="EMBL/GenBank/DDBJ databases">
        <title>Comparative genomic analysis and in-vitro probiotic properties of the potential probiotic L. chiayiensis AACE 3.</title>
        <authorList>
            <person name="Kang X."/>
        </authorList>
    </citation>
    <scope>NUCLEOTIDE SEQUENCE</scope>
    <source>
        <strain evidence="2">AACE 3</strain>
    </source>
</reference>
<dbReference type="EMBL" id="MSSM01000006">
    <property type="protein sequence ID" value="RXT27822.1"/>
    <property type="molecule type" value="Genomic_DNA"/>
</dbReference>
<organism evidence="1 3">
    <name type="scientific">Lacticaseibacillus chiayiensis</name>
    <dbReference type="NCBI Taxonomy" id="2100821"/>
    <lineage>
        <taxon>Bacteria</taxon>
        <taxon>Bacillati</taxon>
        <taxon>Bacillota</taxon>
        <taxon>Bacilli</taxon>
        <taxon>Lactobacillales</taxon>
        <taxon>Lactobacillaceae</taxon>
        <taxon>Lacticaseibacillus</taxon>
    </lineage>
</organism>
<dbReference type="Proteomes" id="UP001164790">
    <property type="component" value="Chromosome"/>
</dbReference>
<dbReference type="EMBL" id="CP107523">
    <property type="protein sequence ID" value="UYN56134.1"/>
    <property type="molecule type" value="Genomic_DNA"/>
</dbReference>
<dbReference type="OrthoDB" id="8704087at2"/>
<name>A0A4Q1U849_9LACO</name>
<protein>
    <submittedName>
        <fullName evidence="1">Uncharacterized protein</fullName>
    </submittedName>
</protein>